<keyword evidence="1" id="KW-1133">Transmembrane helix</keyword>
<feature type="transmembrane region" description="Helical" evidence="1">
    <location>
        <begin position="57"/>
        <end position="77"/>
    </location>
</feature>
<keyword evidence="3" id="KW-1185">Reference proteome</keyword>
<sequence>MKPVTRHHLYSLAWSALPLLWVARDGMALAHSGLIFVLVCLSPGLLVAGLIEAHSTGSFYGVAMLVNMLFYEGIFLLRRWKTRRAAAQATKSGAAEH</sequence>
<evidence type="ECO:0000313" key="3">
    <source>
        <dbReference type="Proteomes" id="UP000587991"/>
    </source>
</evidence>
<feature type="transmembrane region" description="Helical" evidence="1">
    <location>
        <begin position="28"/>
        <end position="51"/>
    </location>
</feature>
<evidence type="ECO:0000313" key="2">
    <source>
        <dbReference type="EMBL" id="NLR74185.1"/>
    </source>
</evidence>
<dbReference type="EMBL" id="JABAIM010000001">
    <property type="protein sequence ID" value="NLR74185.1"/>
    <property type="molecule type" value="Genomic_DNA"/>
</dbReference>
<reference evidence="2 3" key="1">
    <citation type="submission" date="2020-04" db="EMBL/GenBank/DDBJ databases">
        <title>Draft genome of Leeia sp. IMCC25680.</title>
        <authorList>
            <person name="Song J."/>
            <person name="Cho J.-C."/>
        </authorList>
    </citation>
    <scope>NUCLEOTIDE SEQUENCE [LARGE SCALE GENOMIC DNA]</scope>
    <source>
        <strain evidence="2 3">IMCC25680</strain>
    </source>
</reference>
<protein>
    <submittedName>
        <fullName evidence="2">Uncharacterized protein</fullName>
    </submittedName>
</protein>
<dbReference type="Proteomes" id="UP000587991">
    <property type="component" value="Unassembled WGS sequence"/>
</dbReference>
<dbReference type="AlphaFoldDB" id="A0A847S5W1"/>
<proteinExistence type="predicted"/>
<gene>
    <name evidence="2" type="ORF">HF682_03335</name>
</gene>
<organism evidence="2 3">
    <name type="scientific">Leeia aquatica</name>
    <dbReference type="NCBI Taxonomy" id="2725557"/>
    <lineage>
        <taxon>Bacteria</taxon>
        <taxon>Pseudomonadati</taxon>
        <taxon>Pseudomonadota</taxon>
        <taxon>Betaproteobacteria</taxon>
        <taxon>Neisseriales</taxon>
        <taxon>Leeiaceae</taxon>
        <taxon>Leeia</taxon>
    </lineage>
</organism>
<accession>A0A847S5W1</accession>
<keyword evidence="1" id="KW-0472">Membrane</keyword>
<name>A0A847S5W1_9NEIS</name>
<dbReference type="RefSeq" id="WP_168875814.1">
    <property type="nucleotide sequence ID" value="NZ_JABAIM010000001.1"/>
</dbReference>
<comment type="caution">
    <text evidence="2">The sequence shown here is derived from an EMBL/GenBank/DDBJ whole genome shotgun (WGS) entry which is preliminary data.</text>
</comment>
<keyword evidence="1" id="KW-0812">Transmembrane</keyword>
<evidence type="ECO:0000256" key="1">
    <source>
        <dbReference type="SAM" id="Phobius"/>
    </source>
</evidence>